<evidence type="ECO:0000313" key="1">
    <source>
        <dbReference type="EMBL" id="SEW37857.1"/>
    </source>
</evidence>
<dbReference type="RefSeq" id="WP_090259999.1">
    <property type="nucleotide sequence ID" value="NZ_FOIR01000003.1"/>
</dbReference>
<evidence type="ECO:0000313" key="2">
    <source>
        <dbReference type="Proteomes" id="UP000199437"/>
    </source>
</evidence>
<reference evidence="2" key="1">
    <citation type="submission" date="2016-10" db="EMBL/GenBank/DDBJ databases">
        <authorList>
            <person name="Varghese N."/>
            <person name="Submissions S."/>
        </authorList>
    </citation>
    <scope>NUCLEOTIDE SEQUENCE [LARGE SCALE GENOMIC DNA]</scope>
    <source>
        <strain evidence="2">CGMCC 1.12402</strain>
    </source>
</reference>
<dbReference type="STRING" id="1267423.SAMN05216290_3352"/>
<accession>A0A1I0RAJ8</accession>
<name>A0A1I0RAJ8_9BACT</name>
<keyword evidence="2" id="KW-1185">Reference proteome</keyword>
<organism evidence="1 2">
    <name type="scientific">Roseivirga pacifica</name>
    <dbReference type="NCBI Taxonomy" id="1267423"/>
    <lineage>
        <taxon>Bacteria</taxon>
        <taxon>Pseudomonadati</taxon>
        <taxon>Bacteroidota</taxon>
        <taxon>Cytophagia</taxon>
        <taxon>Cytophagales</taxon>
        <taxon>Roseivirgaceae</taxon>
        <taxon>Roseivirga</taxon>
    </lineage>
</organism>
<dbReference type="EMBL" id="FOIR01000003">
    <property type="protein sequence ID" value="SEW37857.1"/>
    <property type="molecule type" value="Genomic_DNA"/>
</dbReference>
<dbReference type="PROSITE" id="PS51257">
    <property type="entry name" value="PROKAR_LIPOPROTEIN"/>
    <property type="match status" value="1"/>
</dbReference>
<gene>
    <name evidence="1" type="ORF">SAMN05216290_3352</name>
</gene>
<dbReference type="GeneID" id="99988029"/>
<sequence length="557" mass="64033">MSFTKTLSFLIILGLFGCQKFEKEPSEFKNKYSDLVSLFKDWRAFEKPPLLNGAPDYTAATFKKRWPQFKTLQNELLAIDTTGWSIPQQVDYHIVWAEMNGFDFNHKTLKPWQRDPAFYKVLWMSRSDVPAHEGPTNHGTLEVWTYDFPLNQTSKAKLIKELKVIPELNKQAKKNLTGNAKDLWVAGIRDIKTQAENLKSLKSISAIKADNNITQAINQAIKSTDDFATWLEKEAKTKDGPSGIGKENYTWYLQNVHLVPLTWQDEVMLLKRELARAWSSLKLEEHANRNLPELTAANSPESYDAMAKRSANSLLGFLKNQNIVTVKDYFEPALNAHLGAYIPEAKRNFFTIGEHYDARPLYSHFYHWFELARMDNEPHQSEIRKGPLLYNIFDSRNEGTATAVEEMFMDAGLYKDDPRVRDIVYIMIAQRAARGLGSLYAHANQMTMEEAGGIHSEYTPRGWMKTEKELLLFEQHLYLRQPGYGTSYITGKYLLEAAMADYARLNEGDFEVKEFFDQLNAIGNIPMSLGHWEMTGVNNQVKQITNAFETDKNPNNY</sequence>
<evidence type="ECO:0008006" key="3">
    <source>
        <dbReference type="Google" id="ProtNLM"/>
    </source>
</evidence>
<dbReference type="OrthoDB" id="7277554at2"/>
<proteinExistence type="predicted"/>
<protein>
    <recommendedName>
        <fullName evidence="3">DUF885 domain-containing protein</fullName>
    </recommendedName>
</protein>
<dbReference type="AlphaFoldDB" id="A0A1I0RAJ8"/>
<dbReference type="Proteomes" id="UP000199437">
    <property type="component" value="Unassembled WGS sequence"/>
</dbReference>